<dbReference type="AlphaFoldDB" id="A0A0A1T1P4"/>
<keyword evidence="3" id="KW-0862">Zinc</keyword>
<dbReference type="Pfam" id="PF00320">
    <property type="entry name" value="GATA"/>
    <property type="match status" value="1"/>
</dbReference>
<dbReference type="InterPro" id="IPR013088">
    <property type="entry name" value="Znf_NHR/GATA"/>
</dbReference>
<feature type="region of interest" description="Disordered" evidence="7">
    <location>
        <begin position="74"/>
        <end position="141"/>
    </location>
</feature>
<feature type="compositionally biased region" description="Basic residues" evidence="7">
    <location>
        <begin position="26"/>
        <end position="38"/>
    </location>
</feature>
<organism evidence="9 10">
    <name type="scientific">[Torrubiella] hemipterigena</name>
    <dbReference type="NCBI Taxonomy" id="1531966"/>
    <lineage>
        <taxon>Eukaryota</taxon>
        <taxon>Fungi</taxon>
        <taxon>Dikarya</taxon>
        <taxon>Ascomycota</taxon>
        <taxon>Pezizomycotina</taxon>
        <taxon>Sordariomycetes</taxon>
        <taxon>Hypocreomycetidae</taxon>
        <taxon>Hypocreales</taxon>
        <taxon>Clavicipitaceae</taxon>
        <taxon>Clavicipitaceae incertae sedis</taxon>
        <taxon>'Torrubiella' clade</taxon>
    </lineage>
</organism>
<evidence type="ECO:0000259" key="8">
    <source>
        <dbReference type="PROSITE" id="PS50114"/>
    </source>
</evidence>
<keyword evidence="2 6" id="KW-0863">Zinc-finger</keyword>
<dbReference type="PROSITE" id="PS50114">
    <property type="entry name" value="GATA_ZN_FINGER_2"/>
    <property type="match status" value="1"/>
</dbReference>
<feature type="compositionally biased region" description="Polar residues" evidence="7">
    <location>
        <begin position="1"/>
        <end position="14"/>
    </location>
</feature>
<keyword evidence="1" id="KW-0479">Metal-binding</keyword>
<dbReference type="HOGENOM" id="CLU_1403337_0_0_1"/>
<dbReference type="InterPro" id="IPR000679">
    <property type="entry name" value="Znf_GATA"/>
</dbReference>
<feature type="region of interest" description="Disordered" evidence="7">
    <location>
        <begin position="1"/>
        <end position="48"/>
    </location>
</feature>
<dbReference type="STRING" id="1531966.A0A0A1T1P4"/>
<dbReference type="Proteomes" id="UP000039046">
    <property type="component" value="Unassembled WGS sequence"/>
</dbReference>
<accession>A0A0A1T1P4</accession>
<evidence type="ECO:0000256" key="7">
    <source>
        <dbReference type="SAM" id="MobiDB-lite"/>
    </source>
</evidence>
<dbReference type="GO" id="GO:0006355">
    <property type="term" value="P:regulation of DNA-templated transcription"/>
    <property type="evidence" value="ECO:0007669"/>
    <property type="project" value="InterPro"/>
</dbReference>
<dbReference type="Gene3D" id="3.30.50.10">
    <property type="entry name" value="Erythroid Transcription Factor GATA-1, subunit A"/>
    <property type="match status" value="1"/>
</dbReference>
<feature type="domain" description="GATA-type" evidence="8">
    <location>
        <begin position="142"/>
        <end position="194"/>
    </location>
</feature>
<reference evidence="9 10" key="1">
    <citation type="journal article" date="2015" name="Genome Announc.">
        <title>Draft Genome Sequence and Gene Annotation of the Entomopathogenic Fungus Verticillium hemipterigenum.</title>
        <authorList>
            <person name="Horn F."/>
            <person name="Habel A."/>
            <person name="Scharf D.H."/>
            <person name="Dworschak J."/>
            <person name="Brakhage A.A."/>
            <person name="Guthke R."/>
            <person name="Hertweck C."/>
            <person name="Linde J."/>
        </authorList>
    </citation>
    <scope>NUCLEOTIDE SEQUENCE [LARGE SCALE GENOMIC DNA]</scope>
</reference>
<keyword evidence="10" id="KW-1185">Reference proteome</keyword>
<dbReference type="PANTHER" id="PTHR47172">
    <property type="entry name" value="OS01G0976800 PROTEIN"/>
    <property type="match status" value="1"/>
</dbReference>
<evidence type="ECO:0000256" key="2">
    <source>
        <dbReference type="ARBA" id="ARBA00022771"/>
    </source>
</evidence>
<sequence>MSVSSTSDVESNPSPVHAGNDTMSDHHHRHSSHYHPAIHRPQQSTVTHLQPGESLETIRCLVQDVAKFKGNVGRLTDGLHASNSRHRNFTQDGNGRRPDTTSAALNGSQRHRERDSSRKSPLSRHHSVNEKASPRLGRAGFRNSQVACHSCNRINSPEWRHGPDGPGTLCNVCGLVYAKRQSHRKQQHKDHRKQ</sequence>
<keyword evidence="4" id="KW-0805">Transcription regulation</keyword>
<dbReference type="PANTHER" id="PTHR47172:SF24">
    <property type="entry name" value="GATA ZINC FINGER DOMAIN-CONTAINING PROTEIN 14-RELATED"/>
    <property type="match status" value="1"/>
</dbReference>
<proteinExistence type="predicted"/>
<dbReference type="GO" id="GO:0008270">
    <property type="term" value="F:zinc ion binding"/>
    <property type="evidence" value="ECO:0007669"/>
    <property type="project" value="UniProtKB-KW"/>
</dbReference>
<gene>
    <name evidence="9" type="ORF">VHEMI00246</name>
</gene>
<evidence type="ECO:0000256" key="4">
    <source>
        <dbReference type="ARBA" id="ARBA00023015"/>
    </source>
</evidence>
<dbReference type="SMART" id="SM00401">
    <property type="entry name" value="ZnF_GATA"/>
    <property type="match status" value="1"/>
</dbReference>
<evidence type="ECO:0000256" key="6">
    <source>
        <dbReference type="PROSITE-ProRule" id="PRU00094"/>
    </source>
</evidence>
<dbReference type="GO" id="GO:0043565">
    <property type="term" value="F:sequence-specific DNA binding"/>
    <property type="evidence" value="ECO:0007669"/>
    <property type="project" value="InterPro"/>
</dbReference>
<dbReference type="CDD" id="cd00202">
    <property type="entry name" value="ZnF_GATA"/>
    <property type="match status" value="1"/>
</dbReference>
<dbReference type="EMBL" id="CDHN01000001">
    <property type="protein sequence ID" value="CEJ80040.1"/>
    <property type="molecule type" value="Genomic_DNA"/>
</dbReference>
<keyword evidence="5" id="KW-0804">Transcription</keyword>
<protein>
    <submittedName>
        <fullName evidence="9">Putative GATA zinc finger</fullName>
    </submittedName>
</protein>
<dbReference type="SUPFAM" id="SSF57716">
    <property type="entry name" value="Glucocorticoid receptor-like (DNA-binding domain)"/>
    <property type="match status" value="1"/>
</dbReference>
<evidence type="ECO:0000256" key="1">
    <source>
        <dbReference type="ARBA" id="ARBA00022723"/>
    </source>
</evidence>
<dbReference type="OrthoDB" id="2162994at2759"/>
<evidence type="ECO:0000313" key="10">
    <source>
        <dbReference type="Proteomes" id="UP000039046"/>
    </source>
</evidence>
<evidence type="ECO:0000256" key="3">
    <source>
        <dbReference type="ARBA" id="ARBA00022833"/>
    </source>
</evidence>
<evidence type="ECO:0000313" key="9">
    <source>
        <dbReference type="EMBL" id="CEJ80040.1"/>
    </source>
</evidence>
<evidence type="ECO:0000256" key="5">
    <source>
        <dbReference type="ARBA" id="ARBA00023163"/>
    </source>
</evidence>
<name>A0A0A1T1P4_9HYPO</name>